<feature type="transmembrane region" description="Helical" evidence="2">
    <location>
        <begin position="214"/>
        <end position="238"/>
    </location>
</feature>
<feature type="transmembrane region" description="Helical" evidence="2">
    <location>
        <begin position="131"/>
        <end position="152"/>
    </location>
</feature>
<sequence>MPEGTSLNDIAFDTTAILSLAFEWGLYGISVLMYGATMRELMFTQTKVNHKMTVLATAFFVLSTSHAIVDLIRLNEGLVNLRDSFPGGPDVFFADATQKYFLIRSGFYLAQTLLADAVVVYRCYVVWQSIWALLVPSTLWLSLLATSIGALYTLGRAVTEHGGVQIFSFAKWINAFFAMSLSTNLISTALLAFKIWRVNKRSSQYRVSAGILGPVFRVVIDSGILYSVTLTVTLITFVARSNSQYICLDMLMPIIAISFYMIILRISMAKRALPSFRQSTMGSVTPSHRSRATDYQLRPVQVHISQLTHDDTVAIKEEISSTAPMKLEHNQNNRDSGSESTQWPGPQVV</sequence>
<keyword evidence="4" id="KW-1185">Reference proteome</keyword>
<feature type="transmembrane region" description="Helical" evidence="2">
    <location>
        <begin position="172"/>
        <end position="193"/>
    </location>
</feature>
<feature type="transmembrane region" description="Helical" evidence="2">
    <location>
        <begin position="250"/>
        <end position="268"/>
    </location>
</feature>
<evidence type="ECO:0000313" key="4">
    <source>
        <dbReference type="Proteomes" id="UP001498398"/>
    </source>
</evidence>
<organism evidence="3 4">
    <name type="scientific">Marasmiellus scandens</name>
    <dbReference type="NCBI Taxonomy" id="2682957"/>
    <lineage>
        <taxon>Eukaryota</taxon>
        <taxon>Fungi</taxon>
        <taxon>Dikarya</taxon>
        <taxon>Basidiomycota</taxon>
        <taxon>Agaricomycotina</taxon>
        <taxon>Agaricomycetes</taxon>
        <taxon>Agaricomycetidae</taxon>
        <taxon>Agaricales</taxon>
        <taxon>Marasmiineae</taxon>
        <taxon>Omphalotaceae</taxon>
        <taxon>Marasmiellus</taxon>
    </lineage>
</organism>
<evidence type="ECO:0000313" key="3">
    <source>
        <dbReference type="EMBL" id="KAK7460892.1"/>
    </source>
</evidence>
<proteinExistence type="predicted"/>
<reference evidence="3 4" key="1">
    <citation type="submission" date="2024-01" db="EMBL/GenBank/DDBJ databases">
        <title>A draft genome for the cacao thread blight pathogen Marasmiellus scandens.</title>
        <authorList>
            <person name="Baruah I.K."/>
            <person name="Leung J."/>
            <person name="Bukari Y."/>
            <person name="Amoako-Attah I."/>
            <person name="Meinhardt L.W."/>
            <person name="Bailey B.A."/>
            <person name="Cohen S.P."/>
        </authorList>
    </citation>
    <scope>NUCLEOTIDE SEQUENCE [LARGE SCALE GENOMIC DNA]</scope>
    <source>
        <strain evidence="3 4">GH-19</strain>
    </source>
</reference>
<feature type="compositionally biased region" description="Polar residues" evidence="1">
    <location>
        <begin position="333"/>
        <end position="349"/>
    </location>
</feature>
<evidence type="ECO:0000256" key="1">
    <source>
        <dbReference type="SAM" id="MobiDB-lite"/>
    </source>
</evidence>
<evidence type="ECO:0000256" key="2">
    <source>
        <dbReference type="SAM" id="Phobius"/>
    </source>
</evidence>
<accession>A0ABR1JGA8</accession>
<feature type="transmembrane region" description="Helical" evidence="2">
    <location>
        <begin position="16"/>
        <end position="36"/>
    </location>
</feature>
<dbReference type="Proteomes" id="UP001498398">
    <property type="component" value="Unassembled WGS sequence"/>
</dbReference>
<feature type="transmembrane region" description="Helical" evidence="2">
    <location>
        <begin position="106"/>
        <end position="124"/>
    </location>
</feature>
<keyword evidence="2" id="KW-1133">Transmembrane helix</keyword>
<feature type="region of interest" description="Disordered" evidence="1">
    <location>
        <begin position="323"/>
        <end position="349"/>
    </location>
</feature>
<feature type="transmembrane region" description="Helical" evidence="2">
    <location>
        <begin position="48"/>
        <end position="69"/>
    </location>
</feature>
<comment type="caution">
    <text evidence="3">The sequence shown here is derived from an EMBL/GenBank/DDBJ whole genome shotgun (WGS) entry which is preliminary data.</text>
</comment>
<keyword evidence="2" id="KW-0812">Transmembrane</keyword>
<gene>
    <name evidence="3" type="ORF">VKT23_008820</name>
</gene>
<keyword evidence="2" id="KW-0472">Membrane</keyword>
<name>A0ABR1JGA8_9AGAR</name>
<dbReference type="EMBL" id="JBANRG010000014">
    <property type="protein sequence ID" value="KAK7460892.1"/>
    <property type="molecule type" value="Genomic_DNA"/>
</dbReference>
<protein>
    <submittedName>
        <fullName evidence="3">Uncharacterized protein</fullName>
    </submittedName>
</protein>